<dbReference type="AlphaFoldDB" id="A0A0F8ZJT5"/>
<name>A0A0F8ZJT5_9ZZZZ</name>
<accession>A0A0F8ZJT5</accession>
<protein>
    <submittedName>
        <fullName evidence="1">Uncharacterized protein</fullName>
    </submittedName>
</protein>
<proteinExistence type="predicted"/>
<gene>
    <name evidence="1" type="ORF">LCGC14_2686700</name>
</gene>
<dbReference type="EMBL" id="LAZR01047511">
    <property type="protein sequence ID" value="KKK94057.1"/>
    <property type="molecule type" value="Genomic_DNA"/>
</dbReference>
<reference evidence="1" key="1">
    <citation type="journal article" date="2015" name="Nature">
        <title>Complex archaea that bridge the gap between prokaryotes and eukaryotes.</title>
        <authorList>
            <person name="Spang A."/>
            <person name="Saw J.H."/>
            <person name="Jorgensen S.L."/>
            <person name="Zaremba-Niedzwiedzka K."/>
            <person name="Martijn J."/>
            <person name="Lind A.E."/>
            <person name="van Eijk R."/>
            <person name="Schleper C."/>
            <person name="Guy L."/>
            <person name="Ettema T.J."/>
        </authorList>
    </citation>
    <scope>NUCLEOTIDE SEQUENCE</scope>
</reference>
<comment type="caution">
    <text evidence="1">The sequence shown here is derived from an EMBL/GenBank/DDBJ whole genome shotgun (WGS) entry which is preliminary data.</text>
</comment>
<organism evidence="1">
    <name type="scientific">marine sediment metagenome</name>
    <dbReference type="NCBI Taxonomy" id="412755"/>
    <lineage>
        <taxon>unclassified sequences</taxon>
        <taxon>metagenomes</taxon>
        <taxon>ecological metagenomes</taxon>
    </lineage>
</organism>
<sequence>MNLLSHEGEACCAHVKVSYRTETHDGLTHGWWECDSGCGTRFCPQNTEQVTKNKEK</sequence>
<evidence type="ECO:0000313" key="1">
    <source>
        <dbReference type="EMBL" id="KKK94057.1"/>
    </source>
</evidence>